<proteinExistence type="predicted"/>
<name>A0ABN2MS86_9PSEU</name>
<protein>
    <recommendedName>
        <fullName evidence="3">Tetrapyrrole methylase domain-containing protein</fullName>
    </recommendedName>
</protein>
<evidence type="ECO:0000313" key="2">
    <source>
        <dbReference type="Proteomes" id="UP001500449"/>
    </source>
</evidence>
<reference evidence="1 2" key="1">
    <citation type="journal article" date="2019" name="Int. J. Syst. Evol. Microbiol.">
        <title>The Global Catalogue of Microorganisms (GCM) 10K type strain sequencing project: providing services to taxonomists for standard genome sequencing and annotation.</title>
        <authorList>
            <consortium name="The Broad Institute Genomics Platform"/>
            <consortium name="The Broad Institute Genome Sequencing Center for Infectious Disease"/>
            <person name="Wu L."/>
            <person name="Ma J."/>
        </authorList>
    </citation>
    <scope>NUCLEOTIDE SEQUENCE [LARGE SCALE GENOMIC DNA]</scope>
    <source>
        <strain evidence="1 2">JCM 16009</strain>
    </source>
</reference>
<sequence>MTGTSGAPRVLLLGTGGGEADPVGPDLLAGADHVFTVAAAESVVLFYAEAWRVERVDLVGAVRAITDLVALDSPATIVLTVDGDPAADPACRAVVDGLAVAGISAVTVPGVSVVPPRLSPLPW</sequence>
<dbReference type="RefSeq" id="WP_344413741.1">
    <property type="nucleotide sequence ID" value="NZ_BAAAQK010000004.1"/>
</dbReference>
<keyword evidence="2" id="KW-1185">Reference proteome</keyword>
<accession>A0ABN2MS86</accession>
<comment type="caution">
    <text evidence="1">The sequence shown here is derived from an EMBL/GenBank/DDBJ whole genome shotgun (WGS) entry which is preliminary data.</text>
</comment>
<dbReference type="Proteomes" id="UP001500449">
    <property type="component" value="Unassembled WGS sequence"/>
</dbReference>
<gene>
    <name evidence="1" type="ORF">GCM10009836_14430</name>
</gene>
<evidence type="ECO:0000313" key="1">
    <source>
        <dbReference type="EMBL" id="GAA1836972.1"/>
    </source>
</evidence>
<evidence type="ECO:0008006" key="3">
    <source>
        <dbReference type="Google" id="ProtNLM"/>
    </source>
</evidence>
<dbReference type="EMBL" id="BAAAQK010000004">
    <property type="protein sequence ID" value="GAA1836972.1"/>
    <property type="molecule type" value="Genomic_DNA"/>
</dbReference>
<organism evidence="1 2">
    <name type="scientific">Pseudonocardia ailaonensis</name>
    <dbReference type="NCBI Taxonomy" id="367279"/>
    <lineage>
        <taxon>Bacteria</taxon>
        <taxon>Bacillati</taxon>
        <taxon>Actinomycetota</taxon>
        <taxon>Actinomycetes</taxon>
        <taxon>Pseudonocardiales</taxon>
        <taxon>Pseudonocardiaceae</taxon>
        <taxon>Pseudonocardia</taxon>
    </lineage>
</organism>